<accession>A0A921QJ35</accession>
<keyword evidence="6" id="KW-0503">Monooxygenase</keyword>
<dbReference type="InterPro" id="IPR050651">
    <property type="entry name" value="Plant_Cytochrome_P450_Monoox"/>
</dbReference>
<dbReference type="GO" id="GO:0016705">
    <property type="term" value="F:oxidoreductase activity, acting on paired donors, with incorporation or reduction of molecular oxygen"/>
    <property type="evidence" value="ECO:0007669"/>
    <property type="project" value="InterPro"/>
</dbReference>
<protein>
    <recommendedName>
        <fullName evidence="10">Cytochrome P450</fullName>
    </recommendedName>
</protein>
<comment type="similarity">
    <text evidence="6">Belongs to the cytochrome P450 family.</text>
</comment>
<dbReference type="InterPro" id="IPR001128">
    <property type="entry name" value="Cyt_P450"/>
</dbReference>
<comment type="cofactor">
    <cofactor evidence="5">
        <name>heme</name>
        <dbReference type="ChEBI" id="CHEBI:30413"/>
    </cofactor>
</comment>
<name>A0A921QJ35_SORBI</name>
<dbReference type="Gene3D" id="1.10.630.10">
    <property type="entry name" value="Cytochrome P450"/>
    <property type="match status" value="1"/>
</dbReference>
<dbReference type="GO" id="GO:0020037">
    <property type="term" value="F:heme binding"/>
    <property type="evidence" value="ECO:0007669"/>
    <property type="project" value="InterPro"/>
</dbReference>
<evidence type="ECO:0000256" key="1">
    <source>
        <dbReference type="ARBA" id="ARBA00022617"/>
    </source>
</evidence>
<feature type="region of interest" description="Disordered" evidence="7">
    <location>
        <begin position="445"/>
        <end position="466"/>
    </location>
</feature>
<reference evidence="8" key="1">
    <citation type="journal article" date="2019" name="BMC Genomics">
        <title>A new reference genome for Sorghum bicolor reveals high levels of sequence similarity between sweet and grain genotypes: implications for the genetics of sugar metabolism.</title>
        <authorList>
            <person name="Cooper E.A."/>
            <person name="Brenton Z.W."/>
            <person name="Flinn B.S."/>
            <person name="Jenkins J."/>
            <person name="Shu S."/>
            <person name="Flowers D."/>
            <person name="Luo F."/>
            <person name="Wang Y."/>
            <person name="Xia P."/>
            <person name="Barry K."/>
            <person name="Daum C."/>
            <person name="Lipzen A."/>
            <person name="Yoshinaga Y."/>
            <person name="Schmutz J."/>
            <person name="Saski C."/>
            <person name="Vermerris W."/>
            <person name="Kresovich S."/>
        </authorList>
    </citation>
    <scope>NUCLEOTIDE SEQUENCE</scope>
</reference>
<evidence type="ECO:0000256" key="4">
    <source>
        <dbReference type="ARBA" id="ARBA00023004"/>
    </source>
</evidence>
<comment type="caution">
    <text evidence="8">The sequence shown here is derived from an EMBL/GenBank/DDBJ whole genome shotgun (WGS) entry which is preliminary data.</text>
</comment>
<dbReference type="InterPro" id="IPR002401">
    <property type="entry name" value="Cyt_P450_E_grp-I"/>
</dbReference>
<evidence type="ECO:0000256" key="7">
    <source>
        <dbReference type="SAM" id="MobiDB-lite"/>
    </source>
</evidence>
<reference evidence="8" key="2">
    <citation type="submission" date="2020-10" db="EMBL/GenBank/DDBJ databases">
        <authorList>
            <person name="Cooper E.A."/>
            <person name="Brenton Z.W."/>
            <person name="Flinn B.S."/>
            <person name="Jenkins J."/>
            <person name="Shu S."/>
            <person name="Flowers D."/>
            <person name="Luo F."/>
            <person name="Wang Y."/>
            <person name="Xia P."/>
            <person name="Barry K."/>
            <person name="Daum C."/>
            <person name="Lipzen A."/>
            <person name="Yoshinaga Y."/>
            <person name="Schmutz J."/>
            <person name="Saski C."/>
            <person name="Vermerris W."/>
            <person name="Kresovich S."/>
        </authorList>
    </citation>
    <scope>NUCLEOTIDE SEQUENCE</scope>
</reference>
<dbReference type="GO" id="GO:0005506">
    <property type="term" value="F:iron ion binding"/>
    <property type="evidence" value="ECO:0007669"/>
    <property type="project" value="InterPro"/>
</dbReference>
<evidence type="ECO:0000313" key="9">
    <source>
        <dbReference type="Proteomes" id="UP000807115"/>
    </source>
</evidence>
<evidence type="ECO:0000313" key="8">
    <source>
        <dbReference type="EMBL" id="KAG0521436.1"/>
    </source>
</evidence>
<keyword evidence="4 5" id="KW-0408">Iron</keyword>
<dbReference type="PRINTS" id="PR00463">
    <property type="entry name" value="EP450I"/>
</dbReference>
<dbReference type="InterPro" id="IPR036396">
    <property type="entry name" value="Cyt_P450_sf"/>
</dbReference>
<dbReference type="InterPro" id="IPR017972">
    <property type="entry name" value="Cyt_P450_CS"/>
</dbReference>
<organism evidence="8 9">
    <name type="scientific">Sorghum bicolor</name>
    <name type="common">Sorghum</name>
    <name type="synonym">Sorghum vulgare</name>
    <dbReference type="NCBI Taxonomy" id="4558"/>
    <lineage>
        <taxon>Eukaryota</taxon>
        <taxon>Viridiplantae</taxon>
        <taxon>Streptophyta</taxon>
        <taxon>Embryophyta</taxon>
        <taxon>Tracheophyta</taxon>
        <taxon>Spermatophyta</taxon>
        <taxon>Magnoliopsida</taxon>
        <taxon>Liliopsida</taxon>
        <taxon>Poales</taxon>
        <taxon>Poaceae</taxon>
        <taxon>PACMAD clade</taxon>
        <taxon>Panicoideae</taxon>
        <taxon>Andropogonodae</taxon>
        <taxon>Andropogoneae</taxon>
        <taxon>Sorghinae</taxon>
        <taxon>Sorghum</taxon>
    </lineage>
</organism>
<dbReference type="PRINTS" id="PR00385">
    <property type="entry name" value="P450"/>
</dbReference>
<dbReference type="SUPFAM" id="SSF48264">
    <property type="entry name" value="Cytochrome P450"/>
    <property type="match status" value="1"/>
</dbReference>
<feature type="compositionally biased region" description="Basic and acidic residues" evidence="7">
    <location>
        <begin position="445"/>
        <end position="460"/>
    </location>
</feature>
<keyword evidence="1 5" id="KW-0349">Heme</keyword>
<sequence length="545" mass="59213">MHRQRASILQAAMEISQQPLLYASLLLLFAWLLLRQASPRKRTNGQGGRQIPSPPALPFLGHLHLLNTKPLHRSLAALATRYGDGSGLLHLRFGAKRVLLVTSPSVADECFTVHDVALADRPGLASRRVLTRDCPAIAMCSYGPLWRQLRRLATVHALCAHRLAATSGARDAEARAMAAELWRRAGAGAGTVAVKAAAYEFAANVVMAMVAGTRMTGDQVRRFREMTEAGLAAAGAANRHDSLPVLRLLDFGRTRRRLAGIAEARRQFGQSILDDYRRRRQRHPGGADDDAGETAARTVLGDLLRQQEEEEQSPEHLDDVVIRSVCLSLLQGGTDTTASTIEWATALLLTNPSAAKKATAEIDAVVGTSRLLRESDLAGLPYLRCVVSETLRLYPLAPNHVPHEASRDCVVAAAVVARGTMVLVDVYSMQRDPAAWGQRPDEFVPERFMDDNGGGGRRDGSSGGSRWMMPFGMGRRKCPGESLALRMVGVALGVMLQCFEWEPEGGKKKEEVDMSEGSGLTMPMATPLVAVCRPRAKMESLLKAL</sequence>
<dbReference type="EMBL" id="CM027687">
    <property type="protein sequence ID" value="KAG0521436.1"/>
    <property type="molecule type" value="Genomic_DNA"/>
</dbReference>
<dbReference type="GO" id="GO:0004497">
    <property type="term" value="F:monooxygenase activity"/>
    <property type="evidence" value="ECO:0007669"/>
    <property type="project" value="UniProtKB-KW"/>
</dbReference>
<dbReference type="PANTHER" id="PTHR47947:SF6">
    <property type="entry name" value="CYTOCHROME P450"/>
    <property type="match status" value="1"/>
</dbReference>
<dbReference type="AlphaFoldDB" id="A0A921QJ35"/>
<gene>
    <name evidence="8" type="ORF">BDA96_08G160100</name>
</gene>
<evidence type="ECO:0000256" key="5">
    <source>
        <dbReference type="PIRSR" id="PIRSR602401-1"/>
    </source>
</evidence>
<dbReference type="PROSITE" id="PS00086">
    <property type="entry name" value="CYTOCHROME_P450"/>
    <property type="match status" value="1"/>
</dbReference>
<dbReference type="Pfam" id="PF00067">
    <property type="entry name" value="p450"/>
    <property type="match status" value="1"/>
</dbReference>
<keyword evidence="3 6" id="KW-0560">Oxidoreductase</keyword>
<dbReference type="PANTHER" id="PTHR47947">
    <property type="entry name" value="CYTOCHROME P450 82C3-RELATED"/>
    <property type="match status" value="1"/>
</dbReference>
<evidence type="ECO:0008006" key="10">
    <source>
        <dbReference type="Google" id="ProtNLM"/>
    </source>
</evidence>
<evidence type="ECO:0000256" key="6">
    <source>
        <dbReference type="RuleBase" id="RU000461"/>
    </source>
</evidence>
<feature type="binding site" description="axial binding residue" evidence="5">
    <location>
        <position position="478"/>
    </location>
    <ligand>
        <name>heme</name>
        <dbReference type="ChEBI" id="CHEBI:30413"/>
    </ligand>
    <ligandPart>
        <name>Fe</name>
        <dbReference type="ChEBI" id="CHEBI:18248"/>
    </ligandPart>
</feature>
<keyword evidence="2 5" id="KW-0479">Metal-binding</keyword>
<dbReference type="Proteomes" id="UP000807115">
    <property type="component" value="Chromosome 8"/>
</dbReference>
<proteinExistence type="inferred from homology"/>
<evidence type="ECO:0000256" key="3">
    <source>
        <dbReference type="ARBA" id="ARBA00023002"/>
    </source>
</evidence>
<evidence type="ECO:0000256" key="2">
    <source>
        <dbReference type="ARBA" id="ARBA00022723"/>
    </source>
</evidence>